<organism evidence="1 2">
    <name type="scientific">Pedobacter suwonensis</name>
    <dbReference type="NCBI Taxonomy" id="332999"/>
    <lineage>
        <taxon>Bacteria</taxon>
        <taxon>Pseudomonadati</taxon>
        <taxon>Bacteroidota</taxon>
        <taxon>Sphingobacteriia</taxon>
        <taxon>Sphingobacteriales</taxon>
        <taxon>Sphingobacteriaceae</taxon>
        <taxon>Pedobacter</taxon>
    </lineage>
</organism>
<dbReference type="RefSeq" id="WP_090986824.1">
    <property type="nucleotide sequence ID" value="NZ_FOJM01000018.1"/>
</dbReference>
<name>A0A1I0U1L1_9SPHI</name>
<proteinExistence type="predicted"/>
<dbReference type="AlphaFoldDB" id="A0A1I0U1L1"/>
<dbReference type="Proteomes" id="UP000198836">
    <property type="component" value="Unassembled WGS sequence"/>
</dbReference>
<accession>A0A1I0U1L1</accession>
<evidence type="ECO:0000313" key="2">
    <source>
        <dbReference type="Proteomes" id="UP000198836"/>
    </source>
</evidence>
<reference evidence="2" key="1">
    <citation type="submission" date="2016-10" db="EMBL/GenBank/DDBJ databases">
        <authorList>
            <person name="Varghese N."/>
            <person name="Submissions S."/>
        </authorList>
    </citation>
    <scope>NUCLEOTIDE SEQUENCE [LARGE SCALE GENOMIC DNA]</scope>
    <source>
        <strain evidence="2">DSM 18130</strain>
    </source>
</reference>
<evidence type="ECO:0000313" key="1">
    <source>
        <dbReference type="EMBL" id="SFA57810.1"/>
    </source>
</evidence>
<sequence>MGGSGGGGYVPPQRSLFDCETGIITVNVSSINVTVLDKHDVGDLLGVEIGSNDALILEDGDGEILGAILHLNTSDIIACINGGAEYEAKILDIKSPACKVQIKRR</sequence>
<gene>
    <name evidence="1" type="ORF">SAMN04488511_11810</name>
</gene>
<dbReference type="OrthoDB" id="799792at2"/>
<protein>
    <submittedName>
        <fullName evidence="1">Uncharacterized protein</fullName>
    </submittedName>
</protein>
<dbReference type="EMBL" id="FOJM01000018">
    <property type="protein sequence ID" value="SFA57810.1"/>
    <property type="molecule type" value="Genomic_DNA"/>
</dbReference>
<keyword evidence="2" id="KW-1185">Reference proteome</keyword>
<dbReference type="STRING" id="332999.SAMN04488511_11810"/>